<evidence type="ECO:0000313" key="4">
    <source>
        <dbReference type="Proteomes" id="UP000024635"/>
    </source>
</evidence>
<keyword evidence="4" id="KW-1185">Reference proteome</keyword>
<accession>A0A016V689</accession>
<gene>
    <name evidence="3" type="primary">Acey_s0016.g2946</name>
    <name evidence="3" type="ORF">Y032_0016g2946</name>
</gene>
<proteinExistence type="inferred from homology"/>
<dbReference type="EMBL" id="JARK01001352">
    <property type="protein sequence ID" value="EYC22786.1"/>
    <property type="molecule type" value="Genomic_DNA"/>
</dbReference>
<dbReference type="Proteomes" id="UP000024635">
    <property type="component" value="Unassembled WGS sequence"/>
</dbReference>
<evidence type="ECO:0000256" key="2">
    <source>
        <dbReference type="SAM" id="Phobius"/>
    </source>
</evidence>
<keyword evidence="2" id="KW-1133">Transmembrane helix</keyword>
<keyword evidence="2" id="KW-0812">Transmembrane</keyword>
<comment type="caution">
    <text evidence="3">The sequence shown here is derived from an EMBL/GenBank/DDBJ whole genome shotgun (WGS) entry which is preliminary data.</text>
</comment>
<dbReference type="AlphaFoldDB" id="A0A016V689"/>
<dbReference type="GO" id="GO:0098662">
    <property type="term" value="P:inorganic cation transmembrane transport"/>
    <property type="evidence" value="ECO:0007669"/>
    <property type="project" value="TreeGrafter"/>
</dbReference>
<keyword evidence="2" id="KW-0472">Membrane</keyword>
<evidence type="ECO:0000313" key="3">
    <source>
        <dbReference type="EMBL" id="EYC22786.1"/>
    </source>
</evidence>
<dbReference type="PANTHER" id="PTHR31102">
    <property type="match status" value="1"/>
</dbReference>
<organism evidence="3 4">
    <name type="scientific">Ancylostoma ceylanicum</name>
    <dbReference type="NCBI Taxonomy" id="53326"/>
    <lineage>
        <taxon>Eukaryota</taxon>
        <taxon>Metazoa</taxon>
        <taxon>Ecdysozoa</taxon>
        <taxon>Nematoda</taxon>
        <taxon>Chromadorea</taxon>
        <taxon>Rhabditida</taxon>
        <taxon>Rhabditina</taxon>
        <taxon>Rhabditomorpha</taxon>
        <taxon>Strongyloidea</taxon>
        <taxon>Ancylostomatidae</taxon>
        <taxon>Ancylostomatinae</taxon>
        <taxon>Ancylostoma</taxon>
    </lineage>
</organism>
<comment type="similarity">
    <text evidence="1">Belongs to the monovalent cation:proton antiporter 1 (CPA1) transporter (TC 2.A.36) family.</text>
</comment>
<dbReference type="OrthoDB" id="10614006at2759"/>
<evidence type="ECO:0000256" key="1">
    <source>
        <dbReference type="ARBA" id="ARBA00007367"/>
    </source>
</evidence>
<protein>
    <recommendedName>
        <fullName evidence="5">Cation/H+ exchanger domain-containing protein</fullName>
    </recommendedName>
</protein>
<feature type="transmembrane region" description="Helical" evidence="2">
    <location>
        <begin position="6"/>
        <end position="27"/>
    </location>
</feature>
<reference evidence="4" key="1">
    <citation type="journal article" date="2015" name="Nat. Genet.">
        <title>The genome and transcriptome of the zoonotic hookworm Ancylostoma ceylanicum identify infection-specific gene families.</title>
        <authorList>
            <person name="Schwarz E.M."/>
            <person name="Hu Y."/>
            <person name="Antoshechkin I."/>
            <person name="Miller M.M."/>
            <person name="Sternberg P.W."/>
            <person name="Aroian R.V."/>
        </authorList>
    </citation>
    <scope>NUCLEOTIDE SEQUENCE</scope>
    <source>
        <strain evidence="4">HY135</strain>
    </source>
</reference>
<dbReference type="PANTHER" id="PTHR31102:SF1">
    <property type="entry name" value="CATION_H+ EXCHANGER DOMAIN-CONTAINING PROTEIN"/>
    <property type="match status" value="1"/>
</dbReference>
<sequence length="357" mass="39236">MTWTTVLTGCALIAIGAVFRFLSGIAFSCCSGFNMKEQLVIALALVPKATVQASLIGAFAPLVTPIFQLQRRQYVVDGVFVLSAVRAQTGGRGGRPGCTNQSRLYTPHELHTAVDKGRDRGADTLVVCCTIRGSGRLRRIGFSPRLCPAGPLPRCSRQPECPRRGPAPCLRQFGVHYCISLRSAAPGDSIEIIISKMMLRQRLHRALLHWLLAHTSYSTRHICPNPDRIPIFSTSNIRCTSPTRNLEAEFKMSIKNIEFFNLPQCWESCLTLPAPRTSNFFQAVTACILTILLTAPLGQYILSKAAPVLLKNTRIVGIAKSTLDDMEFGGKGTNAMNGVTTTTVTTHIEEDVRFQRF</sequence>
<evidence type="ECO:0008006" key="5">
    <source>
        <dbReference type="Google" id="ProtNLM"/>
    </source>
</evidence>
<name>A0A016V689_9BILA</name>
<feature type="transmembrane region" description="Helical" evidence="2">
    <location>
        <begin position="39"/>
        <end position="63"/>
    </location>
</feature>
<dbReference type="InterPro" id="IPR051843">
    <property type="entry name" value="CPA1_transporter"/>
</dbReference>